<feature type="non-terminal residue" evidence="1">
    <location>
        <position position="1"/>
    </location>
</feature>
<reference evidence="1" key="1">
    <citation type="journal article" date="2015" name="Nature">
        <title>Complex archaea that bridge the gap between prokaryotes and eukaryotes.</title>
        <authorList>
            <person name="Spang A."/>
            <person name="Saw J.H."/>
            <person name="Jorgensen S.L."/>
            <person name="Zaremba-Niedzwiedzka K."/>
            <person name="Martijn J."/>
            <person name="Lind A.E."/>
            <person name="van Eijk R."/>
            <person name="Schleper C."/>
            <person name="Guy L."/>
            <person name="Ettema T.J."/>
        </authorList>
    </citation>
    <scope>NUCLEOTIDE SEQUENCE</scope>
</reference>
<organism evidence="1">
    <name type="scientific">marine sediment metagenome</name>
    <dbReference type="NCBI Taxonomy" id="412755"/>
    <lineage>
        <taxon>unclassified sequences</taxon>
        <taxon>metagenomes</taxon>
        <taxon>ecological metagenomes</taxon>
    </lineage>
</organism>
<accession>A0A0F9H7B3</accession>
<sequence>VIPVRKPKEGEFEIIEYEVKDEQNNI</sequence>
<evidence type="ECO:0000313" key="1">
    <source>
        <dbReference type="EMBL" id="KKM06930.1"/>
    </source>
</evidence>
<proteinExistence type="predicted"/>
<dbReference type="EMBL" id="LAZR01015886">
    <property type="protein sequence ID" value="KKM06930.1"/>
    <property type="molecule type" value="Genomic_DNA"/>
</dbReference>
<protein>
    <submittedName>
        <fullName evidence="1">Uncharacterized protein</fullName>
    </submittedName>
</protein>
<dbReference type="AlphaFoldDB" id="A0A0F9H7B3"/>
<name>A0A0F9H7B3_9ZZZZ</name>
<gene>
    <name evidence="1" type="ORF">LCGC14_1739100</name>
</gene>
<comment type="caution">
    <text evidence="1">The sequence shown here is derived from an EMBL/GenBank/DDBJ whole genome shotgun (WGS) entry which is preliminary data.</text>
</comment>